<organism evidence="6 7">
    <name type="scientific">Helianthus annuus</name>
    <name type="common">Common sunflower</name>
    <dbReference type="NCBI Taxonomy" id="4232"/>
    <lineage>
        <taxon>Eukaryota</taxon>
        <taxon>Viridiplantae</taxon>
        <taxon>Streptophyta</taxon>
        <taxon>Embryophyta</taxon>
        <taxon>Tracheophyta</taxon>
        <taxon>Spermatophyta</taxon>
        <taxon>Magnoliopsida</taxon>
        <taxon>eudicotyledons</taxon>
        <taxon>Gunneridae</taxon>
        <taxon>Pentapetalae</taxon>
        <taxon>asterids</taxon>
        <taxon>campanulids</taxon>
        <taxon>Asterales</taxon>
        <taxon>Asteraceae</taxon>
        <taxon>Asteroideae</taxon>
        <taxon>Heliantheae alliance</taxon>
        <taxon>Heliantheae</taxon>
        <taxon>Helianthus</taxon>
    </lineage>
</organism>
<keyword evidence="3 5" id="KW-1133">Transmembrane helix</keyword>
<dbReference type="Gene3D" id="1.20.1560.10">
    <property type="entry name" value="ABC transporter type 1, transmembrane domain"/>
    <property type="match status" value="1"/>
</dbReference>
<dbReference type="GO" id="GO:0016020">
    <property type="term" value="C:membrane"/>
    <property type="evidence" value="ECO:0007669"/>
    <property type="project" value="UniProtKB-SubCell"/>
</dbReference>
<dbReference type="Gramene" id="mRNA:HanXRQr2_Chr15g0703211">
    <property type="protein sequence ID" value="CDS:HanXRQr2_Chr15g0703211.1"/>
    <property type="gene ID" value="HanXRQr2_Chr15g0703211"/>
</dbReference>
<feature type="transmembrane region" description="Helical" evidence="5">
    <location>
        <begin position="20"/>
        <end position="40"/>
    </location>
</feature>
<dbReference type="Gene3D" id="3.40.50.300">
    <property type="entry name" value="P-loop containing nucleotide triphosphate hydrolases"/>
    <property type="match status" value="1"/>
</dbReference>
<comment type="caution">
    <text evidence="6">The sequence shown here is derived from an EMBL/GenBank/DDBJ whole genome shotgun (WGS) entry which is preliminary data.</text>
</comment>
<name>A0A9K3H5D5_HELAN</name>
<dbReference type="PANTHER" id="PTHR24221:SF604">
    <property type="entry name" value="ABC TRANSPORTER B FAMILY MEMBER 9"/>
    <property type="match status" value="1"/>
</dbReference>
<dbReference type="AlphaFoldDB" id="A0A9K3H5D5"/>
<dbReference type="EMBL" id="MNCJ02000330">
    <property type="protein sequence ID" value="KAF5765384.1"/>
    <property type="molecule type" value="Genomic_DNA"/>
</dbReference>
<evidence type="ECO:0000313" key="6">
    <source>
        <dbReference type="EMBL" id="KAF5765384.1"/>
    </source>
</evidence>
<evidence type="ECO:0000256" key="1">
    <source>
        <dbReference type="ARBA" id="ARBA00004141"/>
    </source>
</evidence>
<protein>
    <submittedName>
        <fullName evidence="6">Type I protein exporter</fullName>
    </submittedName>
</protein>
<feature type="transmembrane region" description="Helical" evidence="5">
    <location>
        <begin position="52"/>
        <end position="73"/>
    </location>
</feature>
<dbReference type="SUPFAM" id="SSF90123">
    <property type="entry name" value="ABC transporter transmembrane region"/>
    <property type="match status" value="1"/>
</dbReference>
<evidence type="ECO:0000256" key="4">
    <source>
        <dbReference type="ARBA" id="ARBA00023136"/>
    </source>
</evidence>
<dbReference type="InterPro" id="IPR036640">
    <property type="entry name" value="ABC1_TM_sf"/>
</dbReference>
<accession>A0A9K3H5D5</accession>
<keyword evidence="4 5" id="KW-0472">Membrane</keyword>
<reference evidence="6" key="1">
    <citation type="journal article" date="2017" name="Nature">
        <title>The sunflower genome provides insights into oil metabolism, flowering and Asterid evolution.</title>
        <authorList>
            <person name="Badouin H."/>
            <person name="Gouzy J."/>
            <person name="Grassa C.J."/>
            <person name="Murat F."/>
            <person name="Staton S.E."/>
            <person name="Cottret L."/>
            <person name="Lelandais-Briere C."/>
            <person name="Owens G.L."/>
            <person name="Carrere S."/>
            <person name="Mayjonade B."/>
            <person name="Legrand L."/>
            <person name="Gill N."/>
            <person name="Kane N.C."/>
            <person name="Bowers J.E."/>
            <person name="Hubner S."/>
            <person name="Bellec A."/>
            <person name="Berard A."/>
            <person name="Berges H."/>
            <person name="Blanchet N."/>
            <person name="Boniface M.C."/>
            <person name="Brunel D."/>
            <person name="Catrice O."/>
            <person name="Chaidir N."/>
            <person name="Claudel C."/>
            <person name="Donnadieu C."/>
            <person name="Faraut T."/>
            <person name="Fievet G."/>
            <person name="Helmstetter N."/>
            <person name="King M."/>
            <person name="Knapp S.J."/>
            <person name="Lai Z."/>
            <person name="Le Paslier M.C."/>
            <person name="Lippi Y."/>
            <person name="Lorenzon L."/>
            <person name="Mandel J.R."/>
            <person name="Marage G."/>
            <person name="Marchand G."/>
            <person name="Marquand E."/>
            <person name="Bret-Mestries E."/>
            <person name="Morien E."/>
            <person name="Nambeesan S."/>
            <person name="Nguyen T."/>
            <person name="Pegot-Espagnet P."/>
            <person name="Pouilly N."/>
            <person name="Raftis F."/>
            <person name="Sallet E."/>
            <person name="Schiex T."/>
            <person name="Thomas J."/>
            <person name="Vandecasteele C."/>
            <person name="Vares D."/>
            <person name="Vear F."/>
            <person name="Vautrin S."/>
            <person name="Crespi M."/>
            <person name="Mangin B."/>
            <person name="Burke J.M."/>
            <person name="Salse J."/>
            <person name="Munos S."/>
            <person name="Vincourt P."/>
            <person name="Rieseberg L.H."/>
            <person name="Langlade N.B."/>
        </authorList>
    </citation>
    <scope>NUCLEOTIDE SEQUENCE</scope>
    <source>
        <tissue evidence="6">Leaves</tissue>
    </source>
</reference>
<dbReference type="Proteomes" id="UP000215914">
    <property type="component" value="Unassembled WGS sequence"/>
</dbReference>
<dbReference type="GO" id="GO:0005524">
    <property type="term" value="F:ATP binding"/>
    <property type="evidence" value="ECO:0007669"/>
    <property type="project" value="InterPro"/>
</dbReference>
<dbReference type="InterPro" id="IPR027417">
    <property type="entry name" value="P-loop_NTPase"/>
</dbReference>
<sequence length="139" mass="15169">MQLYRSKCEGPKKTGIKQGLISRTGFGILIFILLFCMYAGSFYVGARFVQAGITHFTSVFRVFFALTMAGLVVSNQSSFAPDTSKAKSFAVSVFAILDRKSEIDPSDESGVTLDTVKGEIKLVCTLSSPKALQSQFLLF</sequence>
<evidence type="ECO:0000313" key="7">
    <source>
        <dbReference type="Proteomes" id="UP000215914"/>
    </source>
</evidence>
<dbReference type="FunFam" id="1.20.1560.10:FF:000396">
    <property type="entry name" value="Uncharacterized protein"/>
    <property type="match status" value="1"/>
</dbReference>
<evidence type="ECO:0000256" key="3">
    <source>
        <dbReference type="ARBA" id="ARBA00022989"/>
    </source>
</evidence>
<dbReference type="InterPro" id="IPR039421">
    <property type="entry name" value="Type_1_exporter"/>
</dbReference>
<dbReference type="PANTHER" id="PTHR24221">
    <property type="entry name" value="ATP-BINDING CASSETTE SUB-FAMILY B"/>
    <property type="match status" value="1"/>
</dbReference>
<evidence type="ECO:0000256" key="5">
    <source>
        <dbReference type="SAM" id="Phobius"/>
    </source>
</evidence>
<reference evidence="6" key="2">
    <citation type="submission" date="2020-06" db="EMBL/GenBank/DDBJ databases">
        <title>Helianthus annuus Genome sequencing and assembly Release 2.</title>
        <authorList>
            <person name="Gouzy J."/>
            <person name="Langlade N."/>
            <person name="Munos S."/>
        </authorList>
    </citation>
    <scope>NUCLEOTIDE SEQUENCE</scope>
    <source>
        <tissue evidence="6">Leaves</tissue>
    </source>
</reference>
<keyword evidence="7" id="KW-1185">Reference proteome</keyword>
<comment type="subcellular location">
    <subcellularLocation>
        <location evidence="1">Membrane</location>
        <topology evidence="1">Multi-pass membrane protein</topology>
    </subcellularLocation>
</comment>
<evidence type="ECO:0000256" key="2">
    <source>
        <dbReference type="ARBA" id="ARBA00022692"/>
    </source>
</evidence>
<gene>
    <name evidence="6" type="ORF">HanXRQr2_Chr15g0703211</name>
</gene>
<keyword evidence="2 5" id="KW-0812">Transmembrane</keyword>
<proteinExistence type="predicted"/>